<dbReference type="EMBL" id="CP003555">
    <property type="protein sequence ID" value="AFK63894.1"/>
    <property type="molecule type" value="Genomic_DNA"/>
</dbReference>
<reference evidence="2" key="2">
    <citation type="journal article" date="2013" name="PLoS ONE">
        <title>Genome implosion elicits host-confinement in Alcaligenaceae: evidence from the comparative genomics of Tetrathiobacter kashmirensis, a pathogen in the making.</title>
        <authorList>
            <person name="Ghosh W."/>
            <person name="Alam M."/>
            <person name="Roy C."/>
            <person name="Pyne P."/>
            <person name="George A."/>
            <person name="Chakraborty R."/>
            <person name="Majumder S."/>
            <person name="Agarwal A."/>
            <person name="Chakraborty S."/>
            <person name="Majumdar S."/>
            <person name="Gupta S.K."/>
        </authorList>
    </citation>
    <scope>NUCLEOTIDE SEQUENCE [LARGE SCALE GENOMIC DNA]</scope>
    <source>
        <strain evidence="2">WT001</strain>
    </source>
</reference>
<dbReference type="OrthoDB" id="7857369at2"/>
<dbReference type="RefSeq" id="WP_014751985.1">
    <property type="nucleotide sequence ID" value="NC_017964.1"/>
</dbReference>
<dbReference type="AlphaFoldDB" id="I3UFV6"/>
<name>I3UFV6_ADVKW</name>
<evidence type="ECO:0000313" key="1">
    <source>
        <dbReference type="EMBL" id="AFK63894.1"/>
    </source>
</evidence>
<evidence type="ECO:0000313" key="2">
    <source>
        <dbReference type="Proteomes" id="UP000005267"/>
    </source>
</evidence>
<dbReference type="HOGENOM" id="CLU_1500457_0_0_4"/>
<keyword evidence="2" id="KW-1185">Reference proteome</keyword>
<sequence>MTFRVHFYAEQAFLAQTKAMLDRGCSDEEPETAAMCILACVSAVEALTNSILSKEINFRHFDELRITSKIEQIQIFGGTEPDWGNDPWQSVRRLIRMRNWLAHYKEYDIGLVNNDFEWTRDTENKAPRIDPYRELTFENAKNYYDKSREALYILVQNSGANESNFDFLQTEQYMPFLVG</sequence>
<dbReference type="Proteomes" id="UP000005267">
    <property type="component" value="Chromosome"/>
</dbReference>
<gene>
    <name evidence="1" type="ordered locus">TKWG_20885</name>
</gene>
<accession>I3UFV6</accession>
<protein>
    <submittedName>
        <fullName evidence="1">Uncharacterized protein</fullName>
    </submittedName>
</protein>
<proteinExistence type="predicted"/>
<dbReference type="KEGG" id="aka:TKWG_20885"/>
<dbReference type="STRING" id="1036672.TKWG_20885"/>
<reference evidence="1 2" key="1">
    <citation type="journal article" date="2011" name="J. Bacteriol.">
        <title>Whole-genome shotgun sequencing of the sulfur-oxidizing chemoautotroph Tetrathiobacter kashmirensis.</title>
        <authorList>
            <person name="Ghosh W."/>
            <person name="George A."/>
            <person name="Agarwal A."/>
            <person name="Raj P."/>
            <person name="Alam M."/>
            <person name="Pyne P."/>
            <person name="Das Gupta S.K."/>
        </authorList>
    </citation>
    <scope>NUCLEOTIDE SEQUENCE [LARGE SCALE GENOMIC DNA]</scope>
    <source>
        <strain evidence="1 2">WT001</strain>
    </source>
</reference>
<organism evidence="1 2">
    <name type="scientific">Advenella kashmirensis (strain DSM 17095 / LMG 22695 / WT001)</name>
    <name type="common">Tetrathiobacter kashmirensis</name>
    <dbReference type="NCBI Taxonomy" id="1036672"/>
    <lineage>
        <taxon>Bacteria</taxon>
        <taxon>Pseudomonadati</taxon>
        <taxon>Pseudomonadota</taxon>
        <taxon>Betaproteobacteria</taxon>
        <taxon>Burkholderiales</taxon>
        <taxon>Alcaligenaceae</taxon>
    </lineage>
</organism>